<dbReference type="EMBL" id="JAPZVI010000013">
    <property type="protein sequence ID" value="MCZ8403163.1"/>
    <property type="molecule type" value="Genomic_DNA"/>
</dbReference>
<accession>A0A9W5AC98</accession>
<reference evidence="1" key="1">
    <citation type="submission" date="2022-12" db="EMBL/GenBank/DDBJ databases">
        <authorList>
            <person name="Voronina O.L."/>
            <person name="Kunda M.S."/>
            <person name="Ryzhova N."/>
            <person name="Aksenova E.I."/>
        </authorList>
    </citation>
    <scope>NUCLEOTIDE SEQUENCE</scope>
    <source>
        <strain evidence="1">SCCH136:Ach223948</strain>
    </source>
</reference>
<protein>
    <submittedName>
        <fullName evidence="1">Host nuclease inhibitor protein</fullName>
    </submittedName>
</protein>
<organism evidence="1 2">
    <name type="scientific">Alcaligenes xylosoxydans xylosoxydans</name>
    <name type="common">Achromobacter xylosoxidans</name>
    <dbReference type="NCBI Taxonomy" id="85698"/>
    <lineage>
        <taxon>Bacteria</taxon>
        <taxon>Pseudomonadati</taxon>
        <taxon>Pseudomonadota</taxon>
        <taxon>Betaproteobacteria</taxon>
        <taxon>Burkholderiales</taxon>
        <taxon>Alcaligenaceae</taxon>
        <taxon>Achromobacter</taxon>
    </lineage>
</organism>
<gene>
    <name evidence="1" type="ORF">O9570_17050</name>
</gene>
<evidence type="ECO:0000313" key="1">
    <source>
        <dbReference type="EMBL" id="MCZ8403163.1"/>
    </source>
</evidence>
<sequence>MTPQVAWCWASGVIEVGDQEPADQVDGSGPIVIARGPKYALRSQLEVFARHGRGKGEGLLLVPGVPEADSQREAGNALGKWLTWCAGSRSARRDGVTFMAMKEG</sequence>
<dbReference type="AlphaFoldDB" id="A0A9W5AC98"/>
<evidence type="ECO:0000313" key="2">
    <source>
        <dbReference type="Proteomes" id="UP001141992"/>
    </source>
</evidence>
<comment type="caution">
    <text evidence="1">The sequence shown here is derived from an EMBL/GenBank/DDBJ whole genome shotgun (WGS) entry which is preliminary data.</text>
</comment>
<dbReference type="Proteomes" id="UP001141992">
    <property type="component" value="Unassembled WGS sequence"/>
</dbReference>
<name>A0A9W5AC98_ALCXX</name>
<dbReference type="RefSeq" id="WP_082402761.1">
    <property type="nucleotide sequence ID" value="NZ_CYTI01000003.1"/>
</dbReference>
<proteinExistence type="predicted"/>